<reference evidence="19" key="1">
    <citation type="submission" date="2017-07" db="EMBL/GenBank/DDBJ databases">
        <title>Taro Niue Genome Assembly and Annotation.</title>
        <authorList>
            <person name="Atibalentja N."/>
            <person name="Keating K."/>
            <person name="Fields C.J."/>
        </authorList>
    </citation>
    <scope>NUCLEOTIDE SEQUENCE</scope>
    <source>
        <strain evidence="19">Niue_2</strain>
        <tissue evidence="19">Leaf</tissue>
    </source>
</reference>
<keyword evidence="13 17" id="KW-0472">Membrane</keyword>
<dbReference type="SMART" id="SM00184">
    <property type="entry name" value="RING"/>
    <property type="match status" value="1"/>
</dbReference>
<gene>
    <name evidence="19" type="ORF">Taro_029260</name>
</gene>
<dbReference type="GO" id="GO:0016567">
    <property type="term" value="P:protein ubiquitination"/>
    <property type="evidence" value="ECO:0007669"/>
    <property type="project" value="UniProtKB-UniPathway"/>
</dbReference>
<keyword evidence="7" id="KW-0479">Metal-binding</keyword>
<accession>A0A843VDD9</accession>
<evidence type="ECO:0000256" key="13">
    <source>
        <dbReference type="ARBA" id="ARBA00023136"/>
    </source>
</evidence>
<dbReference type="EMBL" id="NMUH01001931">
    <property type="protein sequence ID" value="MQL96582.1"/>
    <property type="molecule type" value="Genomic_DNA"/>
</dbReference>
<protein>
    <recommendedName>
        <fullName evidence="4">RING-type E3 ubiquitin transferase</fullName>
        <ecNumber evidence="4">2.3.2.27</ecNumber>
    </recommendedName>
</protein>
<feature type="transmembrane region" description="Helical" evidence="17">
    <location>
        <begin position="47"/>
        <end position="71"/>
    </location>
</feature>
<dbReference type="PANTHER" id="PTHR46913">
    <property type="entry name" value="RING-H2 FINGER PROTEIN ATL16"/>
    <property type="match status" value="1"/>
</dbReference>
<evidence type="ECO:0000256" key="2">
    <source>
        <dbReference type="ARBA" id="ARBA00004167"/>
    </source>
</evidence>
<dbReference type="InterPro" id="IPR044600">
    <property type="entry name" value="ATL1/ATL16-like"/>
</dbReference>
<dbReference type="PANTHER" id="PTHR46913:SF19">
    <property type="entry name" value="RING-TYPE E3 UBIQUITIN TRANSFERASE"/>
    <property type="match status" value="1"/>
</dbReference>
<keyword evidence="11" id="KW-0862">Zinc</keyword>
<name>A0A843VDD9_COLES</name>
<evidence type="ECO:0000256" key="4">
    <source>
        <dbReference type="ARBA" id="ARBA00012483"/>
    </source>
</evidence>
<keyword evidence="12 17" id="KW-1133">Transmembrane helix</keyword>
<evidence type="ECO:0000259" key="18">
    <source>
        <dbReference type="PROSITE" id="PS50089"/>
    </source>
</evidence>
<keyword evidence="10" id="KW-0833">Ubl conjugation pathway</keyword>
<evidence type="ECO:0000256" key="14">
    <source>
        <dbReference type="ARBA" id="ARBA00024209"/>
    </source>
</evidence>
<keyword evidence="6 17" id="KW-0812">Transmembrane</keyword>
<evidence type="ECO:0000313" key="20">
    <source>
        <dbReference type="Proteomes" id="UP000652761"/>
    </source>
</evidence>
<comment type="catalytic activity">
    <reaction evidence="1">
        <text>S-ubiquitinyl-[E2 ubiquitin-conjugating enzyme]-L-cysteine + [acceptor protein]-L-lysine = [E2 ubiquitin-conjugating enzyme]-L-cysteine + N(6)-ubiquitinyl-[acceptor protein]-L-lysine.</text>
        <dbReference type="EC" id="2.3.2.27"/>
    </reaction>
</comment>
<evidence type="ECO:0000256" key="7">
    <source>
        <dbReference type="ARBA" id="ARBA00022723"/>
    </source>
</evidence>
<dbReference type="PROSITE" id="PS50089">
    <property type="entry name" value="ZF_RING_2"/>
    <property type="match status" value="1"/>
</dbReference>
<dbReference type="EC" id="2.3.2.27" evidence="4"/>
<comment type="similarity">
    <text evidence="14">Belongs to the RING-type zinc finger family. ATL subfamily.</text>
</comment>
<evidence type="ECO:0000256" key="6">
    <source>
        <dbReference type="ARBA" id="ARBA00022692"/>
    </source>
</evidence>
<keyword evidence="20" id="KW-1185">Reference proteome</keyword>
<evidence type="ECO:0000256" key="16">
    <source>
        <dbReference type="SAM" id="MobiDB-lite"/>
    </source>
</evidence>
<dbReference type="AlphaFoldDB" id="A0A843VDD9"/>
<comment type="caution">
    <text evidence="19">The sequence shown here is derived from an EMBL/GenBank/DDBJ whole genome shotgun (WGS) entry which is preliminary data.</text>
</comment>
<dbReference type="Proteomes" id="UP000652761">
    <property type="component" value="Unassembled WGS sequence"/>
</dbReference>
<evidence type="ECO:0000313" key="19">
    <source>
        <dbReference type="EMBL" id="MQL96582.1"/>
    </source>
</evidence>
<evidence type="ECO:0000256" key="11">
    <source>
        <dbReference type="ARBA" id="ARBA00022833"/>
    </source>
</evidence>
<dbReference type="CDD" id="cd16461">
    <property type="entry name" value="RING-H2_EL5-like"/>
    <property type="match status" value="1"/>
</dbReference>
<organism evidence="19 20">
    <name type="scientific">Colocasia esculenta</name>
    <name type="common">Wild taro</name>
    <name type="synonym">Arum esculentum</name>
    <dbReference type="NCBI Taxonomy" id="4460"/>
    <lineage>
        <taxon>Eukaryota</taxon>
        <taxon>Viridiplantae</taxon>
        <taxon>Streptophyta</taxon>
        <taxon>Embryophyta</taxon>
        <taxon>Tracheophyta</taxon>
        <taxon>Spermatophyta</taxon>
        <taxon>Magnoliopsida</taxon>
        <taxon>Liliopsida</taxon>
        <taxon>Araceae</taxon>
        <taxon>Aroideae</taxon>
        <taxon>Colocasieae</taxon>
        <taxon>Colocasia</taxon>
    </lineage>
</organism>
<feature type="compositionally biased region" description="Basic and acidic residues" evidence="16">
    <location>
        <begin position="236"/>
        <end position="246"/>
    </location>
</feature>
<feature type="compositionally biased region" description="Low complexity" evidence="16">
    <location>
        <begin position="206"/>
        <end position="224"/>
    </location>
</feature>
<comment type="subcellular location">
    <subcellularLocation>
        <location evidence="2">Membrane</location>
        <topology evidence="2">Single-pass membrane protein</topology>
    </subcellularLocation>
</comment>
<sequence>MAPDDCYYSFSCSAPSGSPAPSPFALPLPLPAPVPIPSSYLATKHQILRTLLLAVASVLATCALLLTYYAVLRRYRSLRRRQNAPASQPPAAQAPFDTDDDLRDELLAAGENDQPYHVWNIRTVGLDEHTIGAISVVAYRKADGVVEGTDCAVCLGEFHEGEMLRLLPKCSHAFHIPCIDTWLRSHLNCPLCRAPIVAPTSPPVAPVAASDPSYSASPSSSSASTEAGDQPGSSRGEPEIWVRIDLGDGVSGDGGGHPGSGAPPAENGGNRRATLQRVRRSVSMDPSALGGLVQRMGLVGISGDGGCKPTSEEHSYAAKEGARRGNNRRRASLVDLGPPEMERSMSTGGERHFPSIFSGRTRGAILPL</sequence>
<feature type="compositionally biased region" description="Gly residues" evidence="16">
    <location>
        <begin position="249"/>
        <end position="259"/>
    </location>
</feature>
<feature type="domain" description="RING-type" evidence="18">
    <location>
        <begin position="151"/>
        <end position="193"/>
    </location>
</feature>
<dbReference type="UniPathway" id="UPA00143"/>
<evidence type="ECO:0000256" key="5">
    <source>
        <dbReference type="ARBA" id="ARBA00022679"/>
    </source>
</evidence>
<comment type="pathway">
    <text evidence="3">Protein modification; protein ubiquitination.</text>
</comment>
<keyword evidence="8" id="KW-0732">Signal</keyword>
<proteinExistence type="inferred from homology"/>
<evidence type="ECO:0000256" key="3">
    <source>
        <dbReference type="ARBA" id="ARBA00004906"/>
    </source>
</evidence>
<dbReference type="GO" id="GO:0061630">
    <property type="term" value="F:ubiquitin protein ligase activity"/>
    <property type="evidence" value="ECO:0007669"/>
    <property type="project" value="UniProtKB-EC"/>
</dbReference>
<evidence type="ECO:0000256" key="8">
    <source>
        <dbReference type="ARBA" id="ARBA00022729"/>
    </source>
</evidence>
<evidence type="ECO:0000256" key="15">
    <source>
        <dbReference type="PROSITE-ProRule" id="PRU00175"/>
    </source>
</evidence>
<evidence type="ECO:0000256" key="9">
    <source>
        <dbReference type="ARBA" id="ARBA00022771"/>
    </source>
</evidence>
<evidence type="ECO:0000256" key="1">
    <source>
        <dbReference type="ARBA" id="ARBA00000900"/>
    </source>
</evidence>
<dbReference type="Pfam" id="PF13639">
    <property type="entry name" value="zf-RING_2"/>
    <property type="match status" value="1"/>
</dbReference>
<keyword evidence="5" id="KW-0808">Transferase</keyword>
<dbReference type="InterPro" id="IPR001841">
    <property type="entry name" value="Znf_RING"/>
</dbReference>
<dbReference type="GO" id="GO:0016020">
    <property type="term" value="C:membrane"/>
    <property type="evidence" value="ECO:0007669"/>
    <property type="project" value="UniProtKB-SubCell"/>
</dbReference>
<dbReference type="SUPFAM" id="SSF57850">
    <property type="entry name" value="RING/U-box"/>
    <property type="match status" value="1"/>
</dbReference>
<evidence type="ECO:0000256" key="12">
    <source>
        <dbReference type="ARBA" id="ARBA00022989"/>
    </source>
</evidence>
<dbReference type="Gene3D" id="3.30.40.10">
    <property type="entry name" value="Zinc/RING finger domain, C3HC4 (zinc finger)"/>
    <property type="match status" value="1"/>
</dbReference>
<dbReference type="OrthoDB" id="9984778at2759"/>
<evidence type="ECO:0000256" key="17">
    <source>
        <dbReference type="SAM" id="Phobius"/>
    </source>
</evidence>
<evidence type="ECO:0000256" key="10">
    <source>
        <dbReference type="ARBA" id="ARBA00022786"/>
    </source>
</evidence>
<dbReference type="GO" id="GO:0008270">
    <property type="term" value="F:zinc ion binding"/>
    <property type="evidence" value="ECO:0007669"/>
    <property type="project" value="UniProtKB-KW"/>
</dbReference>
<keyword evidence="9 15" id="KW-0863">Zinc-finger</keyword>
<dbReference type="InterPro" id="IPR013083">
    <property type="entry name" value="Znf_RING/FYVE/PHD"/>
</dbReference>
<dbReference type="FunFam" id="3.30.40.10:FF:000285">
    <property type="entry name" value="RING-H2 finger protein ATL43"/>
    <property type="match status" value="1"/>
</dbReference>
<feature type="region of interest" description="Disordered" evidence="16">
    <location>
        <begin position="203"/>
        <end position="271"/>
    </location>
</feature>